<dbReference type="Proteomes" id="UP000320244">
    <property type="component" value="Unassembled WGS sequence"/>
</dbReference>
<dbReference type="InterPro" id="IPR002539">
    <property type="entry name" value="MaoC-like_dom"/>
</dbReference>
<reference evidence="3 4" key="1">
    <citation type="submission" date="2019-05" db="EMBL/GenBank/DDBJ databases">
        <authorList>
            <person name="Lee S.D."/>
        </authorList>
    </citation>
    <scope>NUCLEOTIDE SEQUENCE [LARGE SCALE GENOMIC DNA]</scope>
    <source>
        <strain evidence="3 4">C5-26</strain>
    </source>
</reference>
<dbReference type="CDD" id="cd03451">
    <property type="entry name" value="FkbR2"/>
    <property type="match status" value="1"/>
</dbReference>
<dbReference type="Pfam" id="PF01575">
    <property type="entry name" value="MaoC_dehydratas"/>
    <property type="match status" value="1"/>
</dbReference>
<comment type="caution">
    <text evidence="3">The sequence shown here is derived from an EMBL/GenBank/DDBJ whole genome shotgun (WGS) entry which is preliminary data.</text>
</comment>
<name>A0A563DX02_9MICO</name>
<dbReference type="RefSeq" id="WP_146318756.1">
    <property type="nucleotide sequence ID" value="NZ_VCQV01000027.1"/>
</dbReference>
<comment type="similarity">
    <text evidence="1">Belongs to the enoyl-CoA hydratase/isomerase family.</text>
</comment>
<dbReference type="OrthoDB" id="9796589at2"/>
<feature type="domain" description="MaoC-like" evidence="2">
    <location>
        <begin position="14"/>
        <end position="124"/>
    </location>
</feature>
<dbReference type="AlphaFoldDB" id="A0A563DX02"/>
<dbReference type="PANTHER" id="PTHR43664:SF1">
    <property type="entry name" value="BETA-METHYLMALYL-COA DEHYDRATASE"/>
    <property type="match status" value="1"/>
</dbReference>
<dbReference type="InterPro" id="IPR029069">
    <property type="entry name" value="HotDog_dom_sf"/>
</dbReference>
<dbReference type="PANTHER" id="PTHR43664">
    <property type="entry name" value="MONOAMINE OXIDASE-RELATED"/>
    <property type="match status" value="1"/>
</dbReference>
<dbReference type="InterPro" id="IPR052342">
    <property type="entry name" value="MCH/BMMD"/>
</dbReference>
<evidence type="ECO:0000256" key="1">
    <source>
        <dbReference type="ARBA" id="ARBA00005254"/>
    </source>
</evidence>
<evidence type="ECO:0000313" key="3">
    <source>
        <dbReference type="EMBL" id="TWP34472.1"/>
    </source>
</evidence>
<dbReference type="SUPFAM" id="SSF54637">
    <property type="entry name" value="Thioesterase/thiol ester dehydrase-isomerase"/>
    <property type="match status" value="1"/>
</dbReference>
<evidence type="ECO:0000313" key="4">
    <source>
        <dbReference type="Proteomes" id="UP000320244"/>
    </source>
</evidence>
<organism evidence="3 4">
    <name type="scientific">Leekyejoonella antrihumi</name>
    <dbReference type="NCBI Taxonomy" id="1660198"/>
    <lineage>
        <taxon>Bacteria</taxon>
        <taxon>Bacillati</taxon>
        <taxon>Actinomycetota</taxon>
        <taxon>Actinomycetes</taxon>
        <taxon>Micrococcales</taxon>
        <taxon>Dermacoccaceae</taxon>
        <taxon>Leekyejoonella</taxon>
    </lineage>
</organism>
<proteinExistence type="inferred from homology"/>
<keyword evidence="4" id="KW-1185">Reference proteome</keyword>
<reference evidence="3 4" key="2">
    <citation type="submission" date="2019-08" db="EMBL/GenBank/DDBJ databases">
        <title>Jejuicoccus antrihumi gen. nov., sp. nov., a new member of the family Dermacoccaceae isolated from a cave.</title>
        <authorList>
            <person name="Schumann P."/>
            <person name="Kim I.S."/>
        </authorList>
    </citation>
    <scope>NUCLEOTIDE SEQUENCE [LARGE SCALE GENOMIC DNA]</scope>
    <source>
        <strain evidence="3 4">C5-26</strain>
    </source>
</reference>
<gene>
    <name evidence="3" type="ORF">FGL98_17305</name>
</gene>
<protein>
    <submittedName>
        <fullName evidence="3">MaoC family dehydratase</fullName>
    </submittedName>
</protein>
<sequence length="158" mass="17552">MPRNRSGMWFEDFEIGQVVEHAVTRTVTEADNVLFTCLTMNPQPMHLDAEFSAQQEFGKPLVNSLYTLGLVVGIAVPELTLGTTIANLGFESVTFPSPVFAGDTVWVCSEIVAARASRSRPEAGIVTFEHCGFVRDDTLICRCRRTALMRRRPGSREE</sequence>
<dbReference type="EMBL" id="VCQV01000027">
    <property type="protein sequence ID" value="TWP34472.1"/>
    <property type="molecule type" value="Genomic_DNA"/>
</dbReference>
<dbReference type="Gene3D" id="3.10.129.10">
    <property type="entry name" value="Hotdog Thioesterase"/>
    <property type="match status" value="1"/>
</dbReference>
<accession>A0A563DX02</accession>
<evidence type="ECO:0000259" key="2">
    <source>
        <dbReference type="Pfam" id="PF01575"/>
    </source>
</evidence>